<keyword evidence="2" id="KW-1185">Reference proteome</keyword>
<proteinExistence type="predicted"/>
<organism evidence="1 2">
    <name type="scientific">Cyclotella atomus</name>
    <dbReference type="NCBI Taxonomy" id="382360"/>
    <lineage>
        <taxon>Eukaryota</taxon>
        <taxon>Sar</taxon>
        <taxon>Stramenopiles</taxon>
        <taxon>Ochrophyta</taxon>
        <taxon>Bacillariophyta</taxon>
        <taxon>Coscinodiscophyceae</taxon>
        <taxon>Thalassiosirophycidae</taxon>
        <taxon>Stephanodiscales</taxon>
        <taxon>Stephanodiscaceae</taxon>
        <taxon>Cyclotella</taxon>
    </lineage>
</organism>
<evidence type="ECO:0000313" key="2">
    <source>
        <dbReference type="Proteomes" id="UP001530400"/>
    </source>
</evidence>
<name>A0ABD3NDM2_9STRA</name>
<accession>A0ABD3NDM2</accession>
<dbReference type="AlphaFoldDB" id="A0ABD3NDM2"/>
<protein>
    <submittedName>
        <fullName evidence="1">Uncharacterized protein</fullName>
    </submittedName>
</protein>
<evidence type="ECO:0000313" key="1">
    <source>
        <dbReference type="EMBL" id="KAL3774145.1"/>
    </source>
</evidence>
<sequence length="237" mass="27306">MDRDVHNLKLFIKSDSTPTNGKVPGWVCARLSKIFCRVRNKFNKKRAISNLLPFQQRLMDQLINDNNLLFPDTDKGLGPCAVTYNQYVQDVLRHLSNGDVYQRLTENEATQLANDLRSEIENDHNDAVKKINEFLHQLLARGHTRHSLTPLFIRAEANAAAYMARTPEEHGAILREKKSEGEKQLYFHLQYHPNDPKAHDIQELWTEYVSHPPGELPSAQMNDCWGYTCELDKLVVV</sequence>
<dbReference type="EMBL" id="JALLPJ020001208">
    <property type="protein sequence ID" value="KAL3774145.1"/>
    <property type="molecule type" value="Genomic_DNA"/>
</dbReference>
<comment type="caution">
    <text evidence="1">The sequence shown here is derived from an EMBL/GenBank/DDBJ whole genome shotgun (WGS) entry which is preliminary data.</text>
</comment>
<reference evidence="1 2" key="1">
    <citation type="submission" date="2024-10" db="EMBL/GenBank/DDBJ databases">
        <title>Updated reference genomes for cyclostephanoid diatoms.</title>
        <authorList>
            <person name="Roberts W.R."/>
            <person name="Alverson A.J."/>
        </authorList>
    </citation>
    <scope>NUCLEOTIDE SEQUENCE [LARGE SCALE GENOMIC DNA]</scope>
    <source>
        <strain evidence="1 2">AJA010-31</strain>
    </source>
</reference>
<gene>
    <name evidence="1" type="ORF">ACHAWO_006104</name>
</gene>
<dbReference type="Proteomes" id="UP001530400">
    <property type="component" value="Unassembled WGS sequence"/>
</dbReference>